<reference evidence="2 3" key="1">
    <citation type="submission" date="2020-09" db="EMBL/GenBank/DDBJ databases">
        <authorList>
            <person name="Kim M.K."/>
        </authorList>
    </citation>
    <scope>NUCLEOTIDE SEQUENCE [LARGE SCALE GENOMIC DNA]</scope>
    <source>
        <strain evidence="2 3">BT646</strain>
    </source>
</reference>
<keyword evidence="1" id="KW-0472">Membrane</keyword>
<sequence>MKYLDSKESGIWKLRTKVYNVKFDKNCFLIKRRGGNANGPIYPLVKGEIIQNEFIQVNLDIKPAYYLIIGAVLCSLALLYPILTDEKMTVNGVYRSVGLLERMGWAAFVLAVPGFICYFKTIKPVRDAENWLIEKLKLEPISS</sequence>
<dbReference type="EMBL" id="JACWZZ010000001">
    <property type="protein sequence ID" value="MBD2714710.1"/>
    <property type="molecule type" value="Genomic_DNA"/>
</dbReference>
<organism evidence="2 3">
    <name type="scientific">Hymenobacter duratus</name>
    <dbReference type="NCBI Taxonomy" id="2771356"/>
    <lineage>
        <taxon>Bacteria</taxon>
        <taxon>Pseudomonadati</taxon>
        <taxon>Bacteroidota</taxon>
        <taxon>Cytophagia</taxon>
        <taxon>Cytophagales</taxon>
        <taxon>Hymenobacteraceae</taxon>
        <taxon>Hymenobacter</taxon>
    </lineage>
</organism>
<feature type="transmembrane region" description="Helical" evidence="1">
    <location>
        <begin position="103"/>
        <end position="119"/>
    </location>
</feature>
<evidence type="ECO:0000313" key="3">
    <source>
        <dbReference type="Proteomes" id="UP000642468"/>
    </source>
</evidence>
<keyword evidence="1" id="KW-0812">Transmembrane</keyword>
<comment type="caution">
    <text evidence="2">The sequence shown here is derived from an EMBL/GenBank/DDBJ whole genome shotgun (WGS) entry which is preliminary data.</text>
</comment>
<evidence type="ECO:0000313" key="2">
    <source>
        <dbReference type="EMBL" id="MBD2714710.1"/>
    </source>
</evidence>
<keyword evidence="1" id="KW-1133">Transmembrane helix</keyword>
<dbReference type="RefSeq" id="WP_190783719.1">
    <property type="nucleotide sequence ID" value="NZ_JACWZZ010000001.1"/>
</dbReference>
<keyword evidence="3" id="KW-1185">Reference proteome</keyword>
<protein>
    <submittedName>
        <fullName evidence="2">Uncharacterized protein</fullName>
    </submittedName>
</protein>
<accession>A0ABR8JFX3</accession>
<evidence type="ECO:0000256" key="1">
    <source>
        <dbReference type="SAM" id="Phobius"/>
    </source>
</evidence>
<feature type="transmembrane region" description="Helical" evidence="1">
    <location>
        <begin position="64"/>
        <end position="83"/>
    </location>
</feature>
<dbReference type="Proteomes" id="UP000642468">
    <property type="component" value="Unassembled WGS sequence"/>
</dbReference>
<name>A0ABR8JFX3_9BACT</name>
<proteinExistence type="predicted"/>
<gene>
    <name evidence="2" type="ORF">IC231_06655</name>
</gene>